<evidence type="ECO:0000259" key="1">
    <source>
        <dbReference type="PROSITE" id="PS50846"/>
    </source>
</evidence>
<dbReference type="EMBL" id="CADCWE010000218">
    <property type="protein sequence ID" value="CAA9556114.1"/>
    <property type="molecule type" value="Genomic_DNA"/>
</dbReference>
<dbReference type="GO" id="GO:0005507">
    <property type="term" value="F:copper ion binding"/>
    <property type="evidence" value="ECO:0007669"/>
    <property type="project" value="InterPro"/>
</dbReference>
<dbReference type="Pfam" id="PF00403">
    <property type="entry name" value="HMA"/>
    <property type="match status" value="1"/>
</dbReference>
<dbReference type="PRINTS" id="PR00946">
    <property type="entry name" value="HGSCAVENGER"/>
</dbReference>
<accession>A0A6J4URF3</accession>
<dbReference type="NCBIfam" id="TIGR00003">
    <property type="entry name" value="copper ion binding protein"/>
    <property type="match status" value="1"/>
</dbReference>
<dbReference type="InterPro" id="IPR006121">
    <property type="entry name" value="HMA_dom"/>
</dbReference>
<dbReference type="InterPro" id="IPR036163">
    <property type="entry name" value="HMA_dom_sf"/>
</dbReference>
<gene>
    <name evidence="2" type="ORF">AVDCRST_MAG73-3293</name>
</gene>
<organism evidence="2">
    <name type="scientific">uncultured Thermomicrobiales bacterium</name>
    <dbReference type="NCBI Taxonomy" id="1645740"/>
    <lineage>
        <taxon>Bacteria</taxon>
        <taxon>Pseudomonadati</taxon>
        <taxon>Thermomicrobiota</taxon>
        <taxon>Thermomicrobia</taxon>
        <taxon>Thermomicrobiales</taxon>
        <taxon>environmental samples</taxon>
    </lineage>
</organism>
<feature type="domain" description="HMA" evidence="1">
    <location>
        <begin position="6"/>
        <end position="72"/>
    </location>
</feature>
<dbReference type="InterPro" id="IPR001802">
    <property type="entry name" value="MerP/CopZ"/>
</dbReference>
<evidence type="ECO:0000313" key="2">
    <source>
        <dbReference type="EMBL" id="CAA9556114.1"/>
    </source>
</evidence>
<dbReference type="AlphaFoldDB" id="A0A6J4URF3"/>
<sequence length="73" mass="7525">MNSTIERATLTAPDISCGHCVATVKEAVGGLSGVSAVDADADTKQVQVSYDPNRVSMDQIAATLSEAGYPVQL</sequence>
<proteinExistence type="predicted"/>
<name>A0A6J4URF3_9BACT</name>
<dbReference type="SUPFAM" id="SSF55008">
    <property type="entry name" value="HMA, heavy metal-associated domain"/>
    <property type="match status" value="1"/>
</dbReference>
<dbReference type="CDD" id="cd00371">
    <property type="entry name" value="HMA"/>
    <property type="match status" value="1"/>
</dbReference>
<protein>
    <recommendedName>
        <fullName evidence="1">HMA domain-containing protein</fullName>
    </recommendedName>
</protein>
<dbReference type="InterPro" id="IPR006122">
    <property type="entry name" value="HMA_Cu_ion-bd"/>
</dbReference>
<dbReference type="PROSITE" id="PS50846">
    <property type="entry name" value="HMA_2"/>
    <property type="match status" value="1"/>
</dbReference>
<reference evidence="2" key="1">
    <citation type="submission" date="2020-02" db="EMBL/GenBank/DDBJ databases">
        <authorList>
            <person name="Meier V. D."/>
        </authorList>
    </citation>
    <scope>NUCLEOTIDE SEQUENCE</scope>
    <source>
        <strain evidence="2">AVDCRST_MAG73</strain>
    </source>
</reference>
<dbReference type="Gene3D" id="3.30.70.100">
    <property type="match status" value="1"/>
</dbReference>